<dbReference type="PROSITE" id="PS51285">
    <property type="entry name" value="AGC_KINASE_CTER"/>
    <property type="match status" value="1"/>
</dbReference>
<keyword evidence="6" id="KW-0418">Kinase</keyword>
<evidence type="ECO:0000256" key="10">
    <source>
        <dbReference type="ARBA" id="ARBA00048679"/>
    </source>
</evidence>
<dbReference type="Proteomes" id="UP000252139">
    <property type="component" value="Unassembled WGS sequence"/>
</dbReference>
<evidence type="ECO:0000256" key="3">
    <source>
        <dbReference type="ARBA" id="ARBA00022553"/>
    </source>
</evidence>
<dbReference type="SUPFAM" id="SSF56112">
    <property type="entry name" value="Protein kinase-like (PK-like)"/>
    <property type="match status" value="1"/>
</dbReference>
<keyword evidence="2" id="KW-0723">Serine/threonine-protein kinase</keyword>
<comment type="catalytic activity">
    <reaction evidence="10">
        <text>L-seryl-[protein] + ATP = O-phospho-L-seryl-[protein] + ADP + H(+)</text>
        <dbReference type="Rhea" id="RHEA:17989"/>
        <dbReference type="Rhea" id="RHEA-COMP:9863"/>
        <dbReference type="Rhea" id="RHEA-COMP:11604"/>
        <dbReference type="ChEBI" id="CHEBI:15378"/>
        <dbReference type="ChEBI" id="CHEBI:29999"/>
        <dbReference type="ChEBI" id="CHEBI:30616"/>
        <dbReference type="ChEBI" id="CHEBI:83421"/>
        <dbReference type="ChEBI" id="CHEBI:456216"/>
        <dbReference type="EC" id="2.7.11.1"/>
    </reaction>
</comment>
<dbReference type="OrthoDB" id="3638488at2759"/>
<evidence type="ECO:0000313" key="15">
    <source>
        <dbReference type="EMBL" id="RCH85859.1"/>
    </source>
</evidence>
<comment type="catalytic activity">
    <reaction evidence="9">
        <text>L-threonyl-[protein] + ATP = O-phospho-L-threonyl-[protein] + ADP + H(+)</text>
        <dbReference type="Rhea" id="RHEA:46608"/>
        <dbReference type="Rhea" id="RHEA-COMP:11060"/>
        <dbReference type="Rhea" id="RHEA-COMP:11605"/>
        <dbReference type="ChEBI" id="CHEBI:15378"/>
        <dbReference type="ChEBI" id="CHEBI:30013"/>
        <dbReference type="ChEBI" id="CHEBI:30616"/>
        <dbReference type="ChEBI" id="CHEBI:61977"/>
        <dbReference type="ChEBI" id="CHEBI:456216"/>
        <dbReference type="EC" id="2.7.11.1"/>
    </reaction>
</comment>
<gene>
    <name evidence="15" type="ORF">CU097_006408</name>
</gene>
<dbReference type="GO" id="GO:0005856">
    <property type="term" value="C:cytoskeleton"/>
    <property type="evidence" value="ECO:0007669"/>
    <property type="project" value="TreeGrafter"/>
</dbReference>
<feature type="coiled-coil region" evidence="11">
    <location>
        <begin position="413"/>
        <end position="493"/>
    </location>
</feature>
<dbReference type="Gene3D" id="1.10.510.10">
    <property type="entry name" value="Transferase(Phosphotransferase) domain 1"/>
    <property type="match status" value="1"/>
</dbReference>
<keyword evidence="16" id="KW-1185">Reference proteome</keyword>
<dbReference type="Pfam" id="PF00069">
    <property type="entry name" value="Pkinase"/>
    <property type="match status" value="1"/>
</dbReference>
<accession>A0A367J7Q1</accession>
<keyword evidence="7" id="KW-0067">ATP-binding</keyword>
<evidence type="ECO:0000256" key="4">
    <source>
        <dbReference type="ARBA" id="ARBA00022679"/>
    </source>
</evidence>
<dbReference type="GO" id="GO:0005524">
    <property type="term" value="F:ATP binding"/>
    <property type="evidence" value="ECO:0007669"/>
    <property type="project" value="UniProtKB-KW"/>
</dbReference>
<dbReference type="InterPro" id="IPR011009">
    <property type="entry name" value="Kinase-like_dom_sf"/>
</dbReference>
<dbReference type="STRING" id="86630.A0A367J7Q1"/>
<evidence type="ECO:0000256" key="7">
    <source>
        <dbReference type="ARBA" id="ARBA00022840"/>
    </source>
</evidence>
<dbReference type="InterPro" id="IPR050839">
    <property type="entry name" value="Rho-assoc_Ser/Thr_Kinase"/>
</dbReference>
<evidence type="ECO:0000313" key="16">
    <source>
        <dbReference type="Proteomes" id="UP000252139"/>
    </source>
</evidence>
<feature type="domain" description="Protein kinase" evidence="13">
    <location>
        <begin position="61"/>
        <end position="323"/>
    </location>
</feature>
<keyword evidence="5" id="KW-0547">Nucleotide-binding</keyword>
<reference evidence="15 16" key="1">
    <citation type="journal article" date="2018" name="G3 (Bethesda)">
        <title>Phylogenetic and Phylogenomic Definition of Rhizopus Species.</title>
        <authorList>
            <person name="Gryganskyi A.P."/>
            <person name="Golan J."/>
            <person name="Dolatabadi S."/>
            <person name="Mondo S."/>
            <person name="Robb S."/>
            <person name="Idnurm A."/>
            <person name="Muszewska A."/>
            <person name="Steczkiewicz K."/>
            <person name="Masonjones S."/>
            <person name="Liao H.L."/>
            <person name="Gajdeczka M.T."/>
            <person name="Anike F."/>
            <person name="Vuek A."/>
            <person name="Anishchenko I.M."/>
            <person name="Voigt K."/>
            <person name="de Hoog G.S."/>
            <person name="Smith M.E."/>
            <person name="Heitman J."/>
            <person name="Vilgalys R."/>
            <person name="Stajich J.E."/>
        </authorList>
    </citation>
    <scope>NUCLEOTIDE SEQUENCE [LARGE SCALE GENOMIC DNA]</scope>
    <source>
        <strain evidence="15 16">CBS 357.93</strain>
    </source>
</reference>
<comment type="similarity">
    <text evidence="8">Belongs to the protein kinase superfamily. STE Ser/Thr protein kinase family. COT1 subfamily.</text>
</comment>
<dbReference type="InterPro" id="IPR008271">
    <property type="entry name" value="Ser/Thr_kinase_AS"/>
</dbReference>
<evidence type="ECO:0000259" key="13">
    <source>
        <dbReference type="PROSITE" id="PS50011"/>
    </source>
</evidence>
<dbReference type="SMART" id="SM00220">
    <property type="entry name" value="S_TKc"/>
    <property type="match status" value="1"/>
</dbReference>
<evidence type="ECO:0000256" key="5">
    <source>
        <dbReference type="ARBA" id="ARBA00022741"/>
    </source>
</evidence>
<sequence length="805" mass="93437">MNDTFLQHQLSQENALTDALFALYHSSKHHTTENIQRFIDLYEPICHSLYNNRLSIKNFEFIHKDVFAKGAFGKVTIVRHKDQIYAMKILNKSYLISQMDRSSPMDERIVLAKNDEWIPKLYASFQDSQYLYLVMEYAPGGDLQGLMERRNFKFTEEEAKFYIAELVLAVERIHQWGYMHRDIKPGNILIDRHGHIKLGDLGSCIPINTKYPLLMVGTMSYVSPEMCSSEGFDSSLGPAYGPESDWWSVGVVLYELLYGVPPFTGKDIQIQIKLMDPKVNVQFDDSIQVSSEAKDLLSKLLHKSDKCRLGHNGAEEIKSHPFFKDVQWQSIRTSTIPPFVPPISALDDVTFFSVTNDDDDDDDEKEDEEEEDSLRDKDFPFIGYTYVDKLLEEPPREVEYEQKVEHQQNGDHLEDCTRQMNDLKQQVSILQDKNKKLSTKCEANVCKMDALNEHIAYLEQKLTAHQEESLKDTKKHLERIKALEDELSAREKESHRMMTKYKQTLEREYQQNSQAITQKLDDHMQHLRMMESENLKLKSENDAQKARIVALEKELMAAATHGEEAHAQLEERYNAKLKTQEQEYQANVQRLHLELNSLQQKLQEVQQENQSRSRQDELSSNKSKILSAMWQRDRDHLHNVQQTLADTESSLAATKREVARLKKEIKYYQLNSLHKEKKLHFPMEINGDVSVIPNLIDNIKAPMTRRRKRIDLSASLSNLSSLASRNISSDHKMNSIRPSVNDKQVKEIESQIRIEKEFIASTQRALTARARLSRVKTEFDQELHESIAKSNAKILNLQEKLKQVH</sequence>
<dbReference type="InterPro" id="IPR000719">
    <property type="entry name" value="Prot_kinase_dom"/>
</dbReference>
<name>A0A367J7Q1_RHIAZ</name>
<feature type="compositionally biased region" description="Acidic residues" evidence="12">
    <location>
        <begin position="356"/>
        <end position="373"/>
    </location>
</feature>
<dbReference type="AlphaFoldDB" id="A0A367J7Q1"/>
<evidence type="ECO:0000256" key="2">
    <source>
        <dbReference type="ARBA" id="ARBA00022527"/>
    </source>
</evidence>
<dbReference type="PANTHER" id="PTHR22988:SF71">
    <property type="entry name" value="CITRON RHO-INTERACTING KINASE"/>
    <property type="match status" value="1"/>
</dbReference>
<dbReference type="PANTHER" id="PTHR22988">
    <property type="entry name" value="MYOTONIC DYSTROPHY S/T KINASE-RELATED"/>
    <property type="match status" value="1"/>
</dbReference>
<dbReference type="PROSITE" id="PS50011">
    <property type="entry name" value="PROTEIN_KINASE_DOM"/>
    <property type="match status" value="1"/>
</dbReference>
<dbReference type="InterPro" id="IPR000961">
    <property type="entry name" value="AGC-kinase_C"/>
</dbReference>
<dbReference type="FunFam" id="1.10.510.10:FF:000024">
    <property type="entry name" value="Probable serine/threonine-protein kinase cot-1"/>
    <property type="match status" value="1"/>
</dbReference>
<evidence type="ECO:0000256" key="12">
    <source>
        <dbReference type="SAM" id="MobiDB-lite"/>
    </source>
</evidence>
<evidence type="ECO:0000256" key="9">
    <source>
        <dbReference type="ARBA" id="ARBA00047899"/>
    </source>
</evidence>
<evidence type="ECO:0000256" key="6">
    <source>
        <dbReference type="ARBA" id="ARBA00022777"/>
    </source>
</evidence>
<feature type="domain" description="AGC-kinase C-terminal" evidence="14">
    <location>
        <begin position="324"/>
        <end position="396"/>
    </location>
</feature>
<feature type="region of interest" description="Disordered" evidence="12">
    <location>
        <begin position="602"/>
        <end position="621"/>
    </location>
</feature>
<dbReference type="PROSITE" id="PS00108">
    <property type="entry name" value="PROTEIN_KINASE_ST"/>
    <property type="match status" value="1"/>
</dbReference>
<evidence type="ECO:0000256" key="8">
    <source>
        <dbReference type="ARBA" id="ARBA00038271"/>
    </source>
</evidence>
<evidence type="ECO:0000256" key="1">
    <source>
        <dbReference type="ARBA" id="ARBA00012513"/>
    </source>
</evidence>
<organism evidence="15 16">
    <name type="scientific">Rhizopus azygosporus</name>
    <name type="common">Rhizopus microsporus var. azygosporus</name>
    <dbReference type="NCBI Taxonomy" id="86630"/>
    <lineage>
        <taxon>Eukaryota</taxon>
        <taxon>Fungi</taxon>
        <taxon>Fungi incertae sedis</taxon>
        <taxon>Mucoromycota</taxon>
        <taxon>Mucoromycotina</taxon>
        <taxon>Mucoromycetes</taxon>
        <taxon>Mucorales</taxon>
        <taxon>Mucorineae</taxon>
        <taxon>Rhizopodaceae</taxon>
        <taxon>Rhizopus</taxon>
    </lineage>
</organism>
<proteinExistence type="inferred from homology"/>
<keyword evidence="11" id="KW-0175">Coiled coil</keyword>
<dbReference type="GO" id="GO:0004674">
    <property type="term" value="F:protein serine/threonine kinase activity"/>
    <property type="evidence" value="ECO:0007669"/>
    <property type="project" value="UniProtKB-KW"/>
</dbReference>
<keyword evidence="3" id="KW-0597">Phosphoprotein</keyword>
<evidence type="ECO:0000259" key="14">
    <source>
        <dbReference type="PROSITE" id="PS51285"/>
    </source>
</evidence>
<dbReference type="EMBL" id="PJQL01001998">
    <property type="protein sequence ID" value="RCH85859.1"/>
    <property type="molecule type" value="Genomic_DNA"/>
</dbReference>
<dbReference type="GO" id="GO:0031032">
    <property type="term" value="P:actomyosin structure organization"/>
    <property type="evidence" value="ECO:0007669"/>
    <property type="project" value="TreeGrafter"/>
</dbReference>
<protein>
    <recommendedName>
        <fullName evidence="1">non-specific serine/threonine protein kinase</fullName>
        <ecNumber evidence="1">2.7.11.1</ecNumber>
    </recommendedName>
</protein>
<comment type="caution">
    <text evidence="15">The sequence shown here is derived from an EMBL/GenBank/DDBJ whole genome shotgun (WGS) entry which is preliminary data.</text>
</comment>
<dbReference type="Gene3D" id="3.30.200.20">
    <property type="entry name" value="Phosphorylase Kinase, domain 1"/>
    <property type="match status" value="1"/>
</dbReference>
<evidence type="ECO:0000256" key="11">
    <source>
        <dbReference type="SAM" id="Coils"/>
    </source>
</evidence>
<dbReference type="GO" id="GO:0005737">
    <property type="term" value="C:cytoplasm"/>
    <property type="evidence" value="ECO:0007669"/>
    <property type="project" value="TreeGrafter"/>
</dbReference>
<dbReference type="EC" id="2.7.11.1" evidence="1"/>
<feature type="region of interest" description="Disordered" evidence="12">
    <location>
        <begin position="354"/>
        <end position="374"/>
    </location>
</feature>
<keyword evidence="4" id="KW-0808">Transferase</keyword>